<comment type="caution">
    <text evidence="4">The sequence shown here is derived from an EMBL/GenBank/DDBJ whole genome shotgun (WGS) entry which is preliminary data.</text>
</comment>
<dbReference type="Proteomes" id="UP000293925">
    <property type="component" value="Unassembled WGS sequence"/>
</dbReference>
<dbReference type="InterPro" id="IPR015943">
    <property type="entry name" value="WD40/YVTN_repeat-like_dom_sf"/>
</dbReference>
<dbReference type="Gene3D" id="2.130.10.10">
    <property type="entry name" value="YVTN repeat-like/Quinoprotein amine dehydrogenase"/>
    <property type="match status" value="2"/>
</dbReference>
<dbReference type="PANTHER" id="PTHR34512">
    <property type="entry name" value="CELL SURFACE PROTEIN"/>
    <property type="match status" value="1"/>
</dbReference>
<dbReference type="OrthoDB" id="9816081at2"/>
<organism evidence="4 5">
    <name type="scientific">Pedobacter psychrodurus</name>
    <dbReference type="NCBI Taxonomy" id="2530456"/>
    <lineage>
        <taxon>Bacteria</taxon>
        <taxon>Pseudomonadati</taxon>
        <taxon>Bacteroidota</taxon>
        <taxon>Sphingobacteriia</taxon>
        <taxon>Sphingobacteriales</taxon>
        <taxon>Sphingobacteriaceae</taxon>
        <taxon>Pedobacter</taxon>
    </lineage>
</organism>
<dbReference type="PANTHER" id="PTHR34512:SF30">
    <property type="entry name" value="OUTER MEMBRANE PROTEIN ASSEMBLY FACTOR BAMB"/>
    <property type="match status" value="1"/>
</dbReference>
<evidence type="ECO:0000256" key="1">
    <source>
        <dbReference type="SAM" id="SignalP"/>
    </source>
</evidence>
<feature type="chain" id="PRO_5020501701" evidence="1">
    <location>
        <begin position="20"/>
        <end position="630"/>
    </location>
</feature>
<evidence type="ECO:0000259" key="3">
    <source>
        <dbReference type="Pfam" id="PF13360"/>
    </source>
</evidence>
<evidence type="ECO:0000313" key="4">
    <source>
        <dbReference type="EMBL" id="TCD28795.1"/>
    </source>
</evidence>
<keyword evidence="1" id="KW-0732">Signal</keyword>
<name>A0A4R0Q7D8_9SPHI</name>
<dbReference type="Pfam" id="PF00149">
    <property type="entry name" value="Metallophos"/>
    <property type="match status" value="1"/>
</dbReference>
<dbReference type="InterPro" id="IPR011047">
    <property type="entry name" value="Quinoprotein_ADH-like_sf"/>
</dbReference>
<dbReference type="InterPro" id="IPR018391">
    <property type="entry name" value="PQQ_b-propeller_rpt"/>
</dbReference>
<feature type="domain" description="Calcineurin-like phosphoesterase" evidence="2">
    <location>
        <begin position="22"/>
        <end position="197"/>
    </location>
</feature>
<dbReference type="GO" id="GO:0016787">
    <property type="term" value="F:hydrolase activity"/>
    <property type="evidence" value="ECO:0007669"/>
    <property type="project" value="InterPro"/>
</dbReference>
<gene>
    <name evidence="4" type="ORF">EZ456_04260</name>
</gene>
<reference evidence="4 5" key="1">
    <citation type="submission" date="2019-02" db="EMBL/GenBank/DDBJ databases">
        <title>Pedobacter sp. RP-3-21 sp. nov., isolated from Arctic soil.</title>
        <authorList>
            <person name="Dahal R.H."/>
        </authorList>
    </citation>
    <scope>NUCLEOTIDE SEQUENCE [LARGE SCALE GENOMIC DNA]</scope>
    <source>
        <strain evidence="4 5">RP-3-21</strain>
    </source>
</reference>
<dbReference type="Gene3D" id="2.40.128.630">
    <property type="match status" value="1"/>
</dbReference>
<accession>A0A4R0Q7D8</accession>
<protein>
    <submittedName>
        <fullName evidence="4">Metallophosphoesterase</fullName>
    </submittedName>
</protein>
<dbReference type="InterPro" id="IPR004843">
    <property type="entry name" value="Calcineurin-like_PHP"/>
</dbReference>
<dbReference type="SMART" id="SM00564">
    <property type="entry name" value="PQQ"/>
    <property type="match status" value="6"/>
</dbReference>
<feature type="domain" description="Pyrrolo-quinoline quinone repeat" evidence="3">
    <location>
        <begin position="447"/>
        <end position="527"/>
    </location>
</feature>
<dbReference type="Gene3D" id="3.60.21.10">
    <property type="match status" value="1"/>
</dbReference>
<evidence type="ECO:0000313" key="5">
    <source>
        <dbReference type="Proteomes" id="UP000293925"/>
    </source>
</evidence>
<dbReference type="Pfam" id="PF13360">
    <property type="entry name" value="PQQ_2"/>
    <property type="match status" value="3"/>
</dbReference>
<dbReference type="InterPro" id="IPR029052">
    <property type="entry name" value="Metallo-depent_PP-like"/>
</dbReference>
<sequence>MRKLITFFCLLLIACAANGQSFKFAFVSDTHIGGKTAAEDLRRTVADINANSELKFVVITGDITEFGSDSEIGLAKQILDSLNKKWFIIPGNHDTNWSESGSNTFRRVFGAETFAFRYGGYLFTGLGSGPNMRMGPGQVPRENVVWLDSVLKATPTKIPVIYLNHYPQDSAQNNWYNVMDRLKKKNLQLILCGHGHQNHQYNFEGVPGIMGRSNLRAQDSIGGYNIVTFENNLASFQLRRPMVGTDNPWAKVALKQLPPEKDTAEFFRPSYAMNEKLEGVRPLWTFQDQSDIGSGMAESENAIILSNTKGLIYALNKRSGKRLWTFATGGKVYSTAVVSKNFVVAGSSDQYIYCLSAISGKLIWKFATSKAVVGSPVIQDDVVFSGSSDGHFRAIELKTGKLKWDFDEVAGFVVTRPLIYRGIIYFGCWNNDFYALDIQSGRMVWKWNNGAGNRMLSPAACYPVATNGRVFVVAPDRYMTAFDASSGKVIWRKQDVKLRVRESMGLSSDSLLIYVKTMDGNLLGISASAPEMEVAWKSALQLPYELCPSAIVEDKGVVYVPSQSGVVYGIDRISGTVTWKYKVSNCLVNPVLPSGNQVYVSATDGAVVCLIRTAITNGNKDALKRKKKSL</sequence>
<proteinExistence type="predicted"/>
<dbReference type="SUPFAM" id="SSF50998">
    <property type="entry name" value="Quinoprotein alcohol dehydrogenase-like"/>
    <property type="match status" value="1"/>
</dbReference>
<feature type="signal peptide" evidence="1">
    <location>
        <begin position="1"/>
        <end position="19"/>
    </location>
</feature>
<keyword evidence="5" id="KW-1185">Reference proteome</keyword>
<dbReference type="AlphaFoldDB" id="A0A4R0Q7D8"/>
<dbReference type="EMBL" id="SJSO01000003">
    <property type="protein sequence ID" value="TCD28795.1"/>
    <property type="molecule type" value="Genomic_DNA"/>
</dbReference>
<feature type="domain" description="Pyrrolo-quinoline quinone repeat" evidence="3">
    <location>
        <begin position="309"/>
        <end position="446"/>
    </location>
</feature>
<dbReference type="PROSITE" id="PS51257">
    <property type="entry name" value="PROKAR_LIPOPROTEIN"/>
    <property type="match status" value="1"/>
</dbReference>
<feature type="domain" description="Pyrrolo-quinoline quinone repeat" evidence="3">
    <location>
        <begin position="535"/>
        <end position="608"/>
    </location>
</feature>
<evidence type="ECO:0000259" key="2">
    <source>
        <dbReference type="Pfam" id="PF00149"/>
    </source>
</evidence>
<dbReference type="InterPro" id="IPR002372">
    <property type="entry name" value="PQQ_rpt_dom"/>
</dbReference>
<dbReference type="SUPFAM" id="SSF56300">
    <property type="entry name" value="Metallo-dependent phosphatases"/>
    <property type="match status" value="1"/>
</dbReference>